<comment type="similarity">
    <text evidence="1">Belongs to the FGGY kinase family.</text>
</comment>
<dbReference type="InterPro" id="IPR006003">
    <property type="entry name" value="FGGY_RbtK-like"/>
</dbReference>
<feature type="domain" description="Carbohydrate kinase FGGY N-terminal" evidence="4">
    <location>
        <begin position="6"/>
        <end position="262"/>
    </location>
</feature>
<evidence type="ECO:0000256" key="3">
    <source>
        <dbReference type="ARBA" id="ARBA00022777"/>
    </source>
</evidence>
<evidence type="ECO:0000313" key="6">
    <source>
        <dbReference type="EMBL" id="PZQ84108.1"/>
    </source>
</evidence>
<dbReference type="Proteomes" id="UP000248887">
    <property type="component" value="Unassembled WGS sequence"/>
</dbReference>
<dbReference type="Pfam" id="PF02782">
    <property type="entry name" value="FGGY_C"/>
    <property type="match status" value="1"/>
</dbReference>
<dbReference type="EMBL" id="QFQD01000013">
    <property type="protein sequence ID" value="PZQ84108.1"/>
    <property type="molecule type" value="Genomic_DNA"/>
</dbReference>
<dbReference type="Gene3D" id="3.30.420.40">
    <property type="match status" value="1"/>
</dbReference>
<name>A0A2W5R2N3_ANCNO</name>
<proteinExistence type="inferred from homology"/>
<evidence type="ECO:0000256" key="1">
    <source>
        <dbReference type="ARBA" id="ARBA00009156"/>
    </source>
</evidence>
<feature type="domain" description="Carbohydrate kinase FGGY C-terminal" evidence="5">
    <location>
        <begin position="282"/>
        <end position="489"/>
    </location>
</feature>
<dbReference type="InterPro" id="IPR000577">
    <property type="entry name" value="Carb_kinase_FGGY"/>
</dbReference>
<dbReference type="AlphaFoldDB" id="A0A2W5R2N3"/>
<comment type="caution">
    <text evidence="6">The sequence shown here is derived from an EMBL/GenBank/DDBJ whole genome shotgun (WGS) entry which is preliminary data.</text>
</comment>
<evidence type="ECO:0000259" key="5">
    <source>
        <dbReference type="Pfam" id="PF02782"/>
    </source>
</evidence>
<dbReference type="Pfam" id="PF00370">
    <property type="entry name" value="FGGY_N"/>
    <property type="match status" value="1"/>
</dbReference>
<evidence type="ECO:0000313" key="7">
    <source>
        <dbReference type="Proteomes" id="UP000248887"/>
    </source>
</evidence>
<dbReference type="PANTHER" id="PTHR43435:SF4">
    <property type="entry name" value="FGGY CARBOHYDRATE KINASE DOMAIN-CONTAINING PROTEIN"/>
    <property type="match status" value="1"/>
</dbReference>
<dbReference type="PIRSF" id="PIRSF000538">
    <property type="entry name" value="GlpK"/>
    <property type="match status" value="1"/>
</dbReference>
<reference evidence="6 7" key="1">
    <citation type="submission" date="2017-08" db="EMBL/GenBank/DDBJ databases">
        <title>Infants hospitalized years apart are colonized by the same room-sourced microbial strains.</title>
        <authorList>
            <person name="Brooks B."/>
            <person name="Olm M.R."/>
            <person name="Firek B.A."/>
            <person name="Baker R."/>
            <person name="Thomas B.C."/>
            <person name="Morowitz M.J."/>
            <person name="Banfield J.F."/>
        </authorList>
    </citation>
    <scope>NUCLEOTIDE SEQUENCE [LARGE SCALE GENOMIC DNA]</scope>
    <source>
        <strain evidence="6">S2_005_001_R2_27</strain>
    </source>
</reference>
<gene>
    <name evidence="6" type="ORF">DI549_05715</name>
</gene>
<dbReference type="CDD" id="cd07782">
    <property type="entry name" value="ASKHA_NBD_FGGY_D-RBK"/>
    <property type="match status" value="1"/>
</dbReference>
<accession>A0A2W5R2N3</accession>
<sequence length="539" mass="56189">MSGCFAGIDVGTGSVRAGIFDAAGTLLASAKRDIRMWKEPGDIVEQSSDDIWQAVCASLREALTASGVAPEAVKGIGFDATCSLVVLGAEGRPIPVGRHGDAARNVIVWMDHRATGQADRINARGGRVLDYVGGTISPEMETPKLLWLKEELAETFDGAWQFLDLADFLTFKATGSLARSVCTVTCKWTYLAHEGRWDGDYFRAVGLGALADEGFSRIGTEIVAAGTPLGTGLTAPAAAELGLAPGTAVAAGLIDAHAGGIGTVGAREGHSGDTTITVLNRMAYVFGTSACTLLTTAEPVFVPGVWGPYFSAMVPDFWLNEGGQSAAGAAIDRLVRLHPAAPQASELARKDGTNLSIWLARRAEEAGGAAAIAPLVGTLHVVPEFLGNRAPFADHLARGIIAGIGMDESLDSLTGLYMAGLAGIGYGLRQILNAQAAKGVRTDTVVVSGGAGQSPLVRQVLADAADVNIAGVRSPEPVLLGSAILGAVASGHYDGFETAMRSMSQIEVVYAPTAANRSWHERRFKSFEALQSVYRGLRD</sequence>
<dbReference type="GO" id="GO:0019321">
    <property type="term" value="P:pentose metabolic process"/>
    <property type="evidence" value="ECO:0007669"/>
    <property type="project" value="TreeGrafter"/>
</dbReference>
<evidence type="ECO:0000256" key="2">
    <source>
        <dbReference type="ARBA" id="ARBA00022679"/>
    </source>
</evidence>
<dbReference type="InterPro" id="IPR018484">
    <property type="entry name" value="FGGY_N"/>
</dbReference>
<dbReference type="SUPFAM" id="SSF53067">
    <property type="entry name" value="Actin-like ATPase domain"/>
    <property type="match status" value="2"/>
</dbReference>
<keyword evidence="2" id="KW-0808">Transferase</keyword>
<evidence type="ECO:0000259" key="4">
    <source>
        <dbReference type="Pfam" id="PF00370"/>
    </source>
</evidence>
<dbReference type="PANTHER" id="PTHR43435">
    <property type="entry name" value="RIBULOKINASE"/>
    <property type="match status" value="1"/>
</dbReference>
<dbReference type="InterPro" id="IPR043129">
    <property type="entry name" value="ATPase_NBD"/>
</dbReference>
<protein>
    <submittedName>
        <fullName evidence="6">Ribulokinase</fullName>
    </submittedName>
</protein>
<keyword evidence="3 6" id="KW-0418">Kinase</keyword>
<dbReference type="GO" id="GO:0005737">
    <property type="term" value="C:cytoplasm"/>
    <property type="evidence" value="ECO:0007669"/>
    <property type="project" value="TreeGrafter"/>
</dbReference>
<dbReference type="InterPro" id="IPR018485">
    <property type="entry name" value="FGGY_C"/>
</dbReference>
<dbReference type="GO" id="GO:0019150">
    <property type="term" value="F:D-ribulokinase activity"/>
    <property type="evidence" value="ECO:0007669"/>
    <property type="project" value="TreeGrafter"/>
</dbReference>
<dbReference type="Gene3D" id="1.20.58.2240">
    <property type="match status" value="1"/>
</dbReference>
<dbReference type="NCBIfam" id="TIGR01315">
    <property type="entry name" value="5C_CHO_kinase"/>
    <property type="match status" value="1"/>
</dbReference>
<dbReference type="FunFam" id="3.30.420.40:FF:000101">
    <property type="entry name" value="FGGY carbohydrate kinase domain-containing protein"/>
    <property type="match status" value="1"/>
</dbReference>
<organism evidence="6 7">
    <name type="scientific">Ancylobacter novellus</name>
    <name type="common">Thiobacillus novellus</name>
    <dbReference type="NCBI Taxonomy" id="921"/>
    <lineage>
        <taxon>Bacteria</taxon>
        <taxon>Pseudomonadati</taxon>
        <taxon>Pseudomonadota</taxon>
        <taxon>Alphaproteobacteria</taxon>
        <taxon>Hyphomicrobiales</taxon>
        <taxon>Xanthobacteraceae</taxon>
        <taxon>Ancylobacter</taxon>
    </lineage>
</organism>